<accession>A0A317F2G7</accession>
<proteinExistence type="predicted"/>
<sequence length="79" mass="8727">MKKIVLATFMIVAVAGLSLSFKARNPDLKIYIAPAQGWPCTLEINGRTTEPNANRHKDYEFASTTTTLTCGPMRAWLIA</sequence>
<evidence type="ECO:0000313" key="2">
    <source>
        <dbReference type="EMBL" id="PWS32237.1"/>
    </source>
</evidence>
<name>A0A317F2G7_9SPHI</name>
<dbReference type="EMBL" id="QGNY01000003">
    <property type="protein sequence ID" value="PWS32237.1"/>
    <property type="molecule type" value="Genomic_DNA"/>
</dbReference>
<reference evidence="3" key="1">
    <citation type="submission" date="2018-05" db="EMBL/GenBank/DDBJ databases">
        <title>Pedobacter paludis sp. nov., isolated from wetland soil.</title>
        <authorList>
            <person name="Zhang Y."/>
        </authorList>
    </citation>
    <scope>NUCLEOTIDE SEQUENCE [LARGE SCALE GENOMIC DNA]</scope>
    <source>
        <strain evidence="3">R-8</strain>
    </source>
</reference>
<keyword evidence="1" id="KW-0732">Signal</keyword>
<dbReference type="Proteomes" id="UP000245391">
    <property type="component" value="Unassembled WGS sequence"/>
</dbReference>
<gene>
    <name evidence="2" type="ORF">DF947_10740</name>
</gene>
<protein>
    <submittedName>
        <fullName evidence="2">Uncharacterized protein</fullName>
    </submittedName>
</protein>
<evidence type="ECO:0000256" key="1">
    <source>
        <dbReference type="SAM" id="SignalP"/>
    </source>
</evidence>
<evidence type="ECO:0000313" key="3">
    <source>
        <dbReference type="Proteomes" id="UP000245391"/>
    </source>
</evidence>
<dbReference type="AlphaFoldDB" id="A0A317F2G7"/>
<feature type="chain" id="PRO_5016407834" evidence="1">
    <location>
        <begin position="24"/>
        <end position="79"/>
    </location>
</feature>
<feature type="signal peptide" evidence="1">
    <location>
        <begin position="1"/>
        <end position="23"/>
    </location>
</feature>
<comment type="caution">
    <text evidence="2">The sequence shown here is derived from an EMBL/GenBank/DDBJ whole genome shotgun (WGS) entry which is preliminary data.</text>
</comment>
<keyword evidence="3" id="KW-1185">Reference proteome</keyword>
<organism evidence="2 3">
    <name type="scientific">Pedobacter paludis</name>
    <dbReference type="NCBI Taxonomy" id="2203212"/>
    <lineage>
        <taxon>Bacteria</taxon>
        <taxon>Pseudomonadati</taxon>
        <taxon>Bacteroidota</taxon>
        <taxon>Sphingobacteriia</taxon>
        <taxon>Sphingobacteriales</taxon>
        <taxon>Sphingobacteriaceae</taxon>
        <taxon>Pedobacter</taxon>
    </lineage>
</organism>